<dbReference type="FunFam" id="3.20.20.80:FF:000027">
    <property type="entry name" value="Alpha-L-fucosidase"/>
    <property type="match status" value="1"/>
</dbReference>
<dbReference type="SUPFAM" id="SSF51445">
    <property type="entry name" value="(Trans)glycosidases"/>
    <property type="match status" value="1"/>
</dbReference>
<evidence type="ECO:0000256" key="2">
    <source>
        <dbReference type="ARBA" id="ARBA00000419"/>
    </source>
</evidence>
<dbReference type="GO" id="GO:0016139">
    <property type="term" value="P:glycoside catabolic process"/>
    <property type="evidence" value="ECO:0007669"/>
    <property type="project" value="TreeGrafter"/>
</dbReference>
<dbReference type="GO" id="GO:0005764">
    <property type="term" value="C:lysosome"/>
    <property type="evidence" value="ECO:0007669"/>
    <property type="project" value="TreeGrafter"/>
</dbReference>
<dbReference type="InterPro" id="IPR031919">
    <property type="entry name" value="Fucosidase_C"/>
</dbReference>
<dbReference type="EC" id="3.2.1.51" evidence="6"/>
<sequence length="486" mass="55926">MIRRPVRVSPRIFAMLLCLTAVVGFVLTMFAPSPILAAGLEKASHWRQGQKQQPRYAPTWDSLDRRPLPRWYDEAKFGIFMHWGVFSVPSYGSEWFWWSWKGAKNQDFIDFMKNNYPPGFSYADFAPMFKAEWYNPLQWAEVLQASGAKYVVLTSKHHEGFTNWPSKYSWNWNSMDNGPHRDLVGELQMAIRNNSDLHFGLYYSLFEWFHPLYLKDKENKWATQEYVKEVGLAELYELVNAYHPEVVWSDGDWEAPYTYWNSTNFLAWLYNDSPVKDTVVTNDRWGSGMSCHHGGYYTCSDRYDPGVLQKHKWENCMTIDKKSWGFRREATLADYLDMDDLVKILAETVSCGGNLLMNIGPTHDGRIVPIFEERLRNMGKWLGVNGDAIYATKPWRAQNDTREPGVWYTSKGDNVYAIALDWPTSGNLTLGVPKTSAATMVTMLGWKTPLKWAAVSGGGITIQMPMAAPSQLPCQWAWVIQMKGVV</sequence>
<evidence type="ECO:0000256" key="12">
    <source>
        <dbReference type="PIRSR" id="PIRSR001092-1"/>
    </source>
</evidence>
<dbReference type="InterPro" id="IPR018526">
    <property type="entry name" value="Glyco_hydro_29_CS"/>
</dbReference>
<dbReference type="SMART" id="SM00812">
    <property type="entry name" value="Alpha_L_fucos"/>
    <property type="match status" value="1"/>
</dbReference>
<feature type="domain" description="Alpha-L-fucosidase C-terminal" evidence="14">
    <location>
        <begin position="398"/>
        <end position="482"/>
    </location>
</feature>
<dbReference type="PANTHER" id="PTHR10030">
    <property type="entry name" value="ALPHA-L-FUCOSIDASE"/>
    <property type="match status" value="1"/>
</dbReference>
<evidence type="ECO:0000256" key="7">
    <source>
        <dbReference type="ARBA" id="ARBA00022729"/>
    </source>
</evidence>
<evidence type="ECO:0000256" key="5">
    <source>
        <dbReference type="ARBA" id="ARBA00011881"/>
    </source>
</evidence>
<evidence type="ECO:0000256" key="11">
    <source>
        <dbReference type="PIRNR" id="PIRNR001092"/>
    </source>
</evidence>
<dbReference type="GO" id="GO:0006004">
    <property type="term" value="P:fucose metabolic process"/>
    <property type="evidence" value="ECO:0007669"/>
    <property type="project" value="InterPro"/>
</dbReference>
<dbReference type="FunFam" id="2.60.40.1180:FF:000013">
    <property type="entry name" value="Alpha-L-fucosidase"/>
    <property type="match status" value="1"/>
</dbReference>
<keyword evidence="8 11" id="KW-0378">Hydrolase</keyword>
<organism evidence="15 16">
    <name type="scientific">Branchiostoma lanceolatum</name>
    <name type="common">Common lancelet</name>
    <name type="synonym">Amphioxus lanceolatum</name>
    <dbReference type="NCBI Taxonomy" id="7740"/>
    <lineage>
        <taxon>Eukaryota</taxon>
        <taxon>Metazoa</taxon>
        <taxon>Chordata</taxon>
        <taxon>Cephalochordata</taxon>
        <taxon>Leptocardii</taxon>
        <taxon>Amphioxiformes</taxon>
        <taxon>Branchiostomatidae</taxon>
        <taxon>Branchiostoma</taxon>
    </lineage>
</organism>
<dbReference type="Pfam" id="PF01120">
    <property type="entry name" value="Alpha_L_fucos"/>
    <property type="match status" value="1"/>
</dbReference>
<evidence type="ECO:0000256" key="6">
    <source>
        <dbReference type="ARBA" id="ARBA00012662"/>
    </source>
</evidence>
<evidence type="ECO:0000259" key="14">
    <source>
        <dbReference type="Pfam" id="PF16757"/>
    </source>
</evidence>
<dbReference type="PRINTS" id="PR00741">
    <property type="entry name" value="GLHYDRLASE29"/>
</dbReference>
<comment type="catalytic activity">
    <reaction evidence="1">
        <text>a neolactoside IV(2)-alpha-Fuc-nLc4Cer(d18:1(4E)) + H2O = a neolactoside nLc4Cer(d18:1(4E)) + L-fucose</text>
        <dbReference type="Rhea" id="RHEA:48224"/>
        <dbReference type="ChEBI" id="CHEBI:2181"/>
        <dbReference type="ChEBI" id="CHEBI:15377"/>
        <dbReference type="ChEBI" id="CHEBI:17006"/>
        <dbReference type="ChEBI" id="CHEBI:28691"/>
    </reaction>
    <physiologicalReaction direction="left-to-right" evidence="1">
        <dbReference type="Rhea" id="RHEA:48225"/>
    </physiologicalReaction>
</comment>
<dbReference type="Gene3D" id="3.20.20.80">
    <property type="entry name" value="Glycosidases"/>
    <property type="match status" value="1"/>
</dbReference>
<comment type="catalytic activity">
    <reaction evidence="2">
        <text>a neolactoside IV(2)-alpha-Fuc-nLc4Cer(d18:0) + H2O = a neolactoside nLc4Cer(d18:0) + L-fucose</text>
        <dbReference type="Rhea" id="RHEA:49308"/>
        <dbReference type="ChEBI" id="CHEBI:2181"/>
        <dbReference type="ChEBI" id="CHEBI:15377"/>
        <dbReference type="ChEBI" id="CHEBI:91119"/>
        <dbReference type="ChEBI" id="CHEBI:91121"/>
    </reaction>
    <physiologicalReaction direction="left-to-right" evidence="2">
        <dbReference type="Rhea" id="RHEA:49309"/>
    </physiologicalReaction>
</comment>
<accession>A0A8K0F0G8</accession>
<reference evidence="15" key="1">
    <citation type="submission" date="2022-01" db="EMBL/GenBank/DDBJ databases">
        <authorList>
            <person name="Braso-Vives M."/>
        </authorList>
    </citation>
    <scope>NUCLEOTIDE SEQUENCE</scope>
</reference>
<comment type="similarity">
    <text evidence="4 11">Belongs to the glycosyl hydrolase 29 family.</text>
</comment>
<gene>
    <name evidence="15" type="primary">FUCA2</name>
    <name evidence="15" type="ORF">BLAG_LOCUS24438</name>
</gene>
<dbReference type="InterPro" id="IPR016286">
    <property type="entry name" value="FUC_metazoa-typ"/>
</dbReference>
<dbReference type="InterPro" id="IPR000933">
    <property type="entry name" value="Glyco_hydro_29"/>
</dbReference>
<evidence type="ECO:0000256" key="1">
    <source>
        <dbReference type="ARBA" id="ARBA00000321"/>
    </source>
</evidence>
<feature type="site" description="May be important for catalysis" evidence="12">
    <location>
        <position position="316"/>
    </location>
</feature>
<dbReference type="OrthoDB" id="6039950at2759"/>
<evidence type="ECO:0000313" key="16">
    <source>
        <dbReference type="Proteomes" id="UP000838412"/>
    </source>
</evidence>
<evidence type="ECO:0000256" key="9">
    <source>
        <dbReference type="ARBA" id="ARBA00023180"/>
    </source>
</evidence>
<dbReference type="Pfam" id="PF16757">
    <property type="entry name" value="Fucosidase_C"/>
    <property type="match status" value="1"/>
</dbReference>
<dbReference type="Proteomes" id="UP000838412">
    <property type="component" value="Chromosome 9"/>
</dbReference>
<keyword evidence="10 11" id="KW-0326">Glycosidase</keyword>
<proteinExistence type="inferred from homology"/>
<dbReference type="PROSITE" id="PS00385">
    <property type="entry name" value="ALPHA_L_FUCOSIDASE"/>
    <property type="match status" value="1"/>
</dbReference>
<evidence type="ECO:0000256" key="3">
    <source>
        <dbReference type="ARBA" id="ARBA00004071"/>
    </source>
</evidence>
<name>A0A8K0F0G8_BRALA</name>
<comment type="function">
    <text evidence="3">Alpha-L-fucosidase is responsible for hydrolyzing the alpha-1,6-linked fucose joined to the reducing-end N-acetylglucosamine of the carbohydrate moieties of glycoproteins.</text>
</comment>
<dbReference type="InterPro" id="IPR017853">
    <property type="entry name" value="GH"/>
</dbReference>
<dbReference type="Gene3D" id="2.60.40.1180">
    <property type="entry name" value="Golgi alpha-mannosidase II"/>
    <property type="match status" value="1"/>
</dbReference>
<protein>
    <recommendedName>
        <fullName evidence="6">alpha-L-fucosidase</fullName>
        <ecNumber evidence="6">3.2.1.51</ecNumber>
    </recommendedName>
</protein>
<dbReference type="InterPro" id="IPR013780">
    <property type="entry name" value="Glyco_hydro_b"/>
</dbReference>
<evidence type="ECO:0000256" key="10">
    <source>
        <dbReference type="ARBA" id="ARBA00023295"/>
    </source>
</evidence>
<dbReference type="PANTHER" id="PTHR10030:SF37">
    <property type="entry name" value="ALPHA-L-FUCOSIDASE-RELATED"/>
    <property type="match status" value="1"/>
</dbReference>
<evidence type="ECO:0000313" key="15">
    <source>
        <dbReference type="EMBL" id="CAH1272934.1"/>
    </source>
</evidence>
<dbReference type="GO" id="GO:0004560">
    <property type="term" value="F:alpha-L-fucosidase activity"/>
    <property type="evidence" value="ECO:0007669"/>
    <property type="project" value="UniProtKB-EC"/>
</dbReference>
<evidence type="ECO:0000259" key="13">
    <source>
        <dbReference type="Pfam" id="PF01120"/>
    </source>
</evidence>
<dbReference type="PIRSF" id="PIRSF001092">
    <property type="entry name" value="Alpha-L-fucosidase"/>
    <property type="match status" value="1"/>
</dbReference>
<feature type="domain" description="Glycoside hydrolase family 29 N-terminal" evidence="13">
    <location>
        <begin position="50"/>
        <end position="387"/>
    </location>
</feature>
<dbReference type="EMBL" id="OV696694">
    <property type="protein sequence ID" value="CAH1272934.1"/>
    <property type="molecule type" value="Genomic_DNA"/>
</dbReference>
<evidence type="ECO:0000256" key="8">
    <source>
        <dbReference type="ARBA" id="ARBA00022801"/>
    </source>
</evidence>
<keyword evidence="16" id="KW-1185">Reference proteome</keyword>
<dbReference type="InterPro" id="IPR057739">
    <property type="entry name" value="Glyco_hydro_29_N"/>
</dbReference>
<keyword evidence="9" id="KW-0325">Glycoprotein</keyword>
<comment type="subunit">
    <text evidence="5">Homotetramer.</text>
</comment>
<dbReference type="AlphaFoldDB" id="A0A8K0F0G8"/>
<keyword evidence="7" id="KW-0732">Signal</keyword>
<evidence type="ECO:0000256" key="4">
    <source>
        <dbReference type="ARBA" id="ARBA00007951"/>
    </source>
</evidence>